<organism evidence="3 4">
    <name type="scientific">Paraperlucidibaca baekdonensis</name>
    <dbReference type="NCBI Taxonomy" id="748120"/>
    <lineage>
        <taxon>Bacteria</taxon>
        <taxon>Pseudomonadati</taxon>
        <taxon>Pseudomonadota</taxon>
        <taxon>Gammaproteobacteria</taxon>
        <taxon>Moraxellales</taxon>
        <taxon>Moraxellaceae</taxon>
        <taxon>Paraperlucidibaca</taxon>
    </lineage>
</organism>
<feature type="domain" description="Chorismate-utilising enzyme C-terminal" evidence="1">
    <location>
        <begin position="183"/>
        <end position="436"/>
    </location>
</feature>
<feature type="domain" description="Anthranilate synthase component I N-terminal" evidence="2">
    <location>
        <begin position="12"/>
        <end position="141"/>
    </location>
</feature>
<dbReference type="Pfam" id="PF00425">
    <property type="entry name" value="Chorismate_bind"/>
    <property type="match status" value="1"/>
</dbReference>
<dbReference type="InterPro" id="IPR005801">
    <property type="entry name" value="ADC_synthase"/>
</dbReference>
<evidence type="ECO:0000313" key="4">
    <source>
        <dbReference type="Proteomes" id="UP000256774"/>
    </source>
</evidence>
<name>A0A3E0H341_9GAMM</name>
<dbReference type="Proteomes" id="UP000256774">
    <property type="component" value="Unassembled WGS sequence"/>
</dbReference>
<comment type="caution">
    <text evidence="3">The sequence shown here is derived from an EMBL/GenBank/DDBJ whole genome shotgun (WGS) entry which is preliminary data.</text>
</comment>
<dbReference type="PANTHER" id="PTHR11236">
    <property type="entry name" value="AMINOBENZOATE/ANTHRANILATE SYNTHASE"/>
    <property type="match status" value="1"/>
</dbReference>
<dbReference type="InterPro" id="IPR006805">
    <property type="entry name" value="Anth_synth_I_N"/>
</dbReference>
<sequence>MHLAALPWHEHPLRYTEALLSQRWPLLLDSQADGRWQIIVANPRATAVLTTSGWQFDGWPGADGDSFAVMSALQAWGNAASQAHATADHELPFTAGVMGYVGYAAASEKGLPGRRADDWPLATLAYYDQGIALDSATEQAWLWASATMSAPDWQAWQAICQQPPAPSTLGFTLHEPFHALTNTQRYADDIARIHELIRAGDCYQVNYTQAYEAPYSGRLWSRYGELRGLARAPYGAYWALPWGELLSLSPEQFIGIEKRTLTTRPIKGTRARGGNAAEDHAEASALSASAKDMAENIMITDLLRNDLSKHARTGSVRVPELCALKSFGQVHHLVTTITATLQDSASIADVLRDAFPGGSITGAPKKRVMEIIEALEPSARGVYCGMLFYWDVQGRVDSSITIRTLVAQAGVVRTWAGGGITLDSTWQSEYAECWSKMGAVMETLSHQKLPSQNT</sequence>
<gene>
    <name evidence="3" type="ORF">DFR26_2090</name>
</gene>
<dbReference type="GO" id="GO:0000162">
    <property type="term" value="P:L-tryptophan biosynthetic process"/>
    <property type="evidence" value="ECO:0007669"/>
    <property type="project" value="TreeGrafter"/>
</dbReference>
<dbReference type="AlphaFoldDB" id="A0A3E0H341"/>
<protein>
    <submittedName>
        <fullName evidence="3">Aminodeoxychorismate synthase subunit I</fullName>
    </submittedName>
</protein>
<dbReference type="InterPro" id="IPR019999">
    <property type="entry name" value="Anth_synth_I-like"/>
</dbReference>
<dbReference type="Pfam" id="PF04715">
    <property type="entry name" value="Anth_synt_I_N"/>
    <property type="match status" value="1"/>
</dbReference>
<accession>A0A3E0H341</accession>
<dbReference type="Gene3D" id="3.60.120.10">
    <property type="entry name" value="Anthranilate synthase"/>
    <property type="match status" value="1"/>
</dbReference>
<evidence type="ECO:0000313" key="3">
    <source>
        <dbReference type="EMBL" id="REH36949.1"/>
    </source>
</evidence>
<keyword evidence="4" id="KW-1185">Reference proteome</keyword>
<dbReference type="EMBL" id="QUNR01000004">
    <property type="protein sequence ID" value="REH36949.1"/>
    <property type="molecule type" value="Genomic_DNA"/>
</dbReference>
<dbReference type="SUPFAM" id="SSF56322">
    <property type="entry name" value="ADC synthase"/>
    <property type="match status" value="1"/>
</dbReference>
<dbReference type="PANTHER" id="PTHR11236:SF50">
    <property type="entry name" value="AMINODEOXYCHORISMATE SYNTHASE COMPONENT 1"/>
    <property type="match status" value="1"/>
</dbReference>
<dbReference type="RefSeq" id="WP_116208885.1">
    <property type="nucleotide sequence ID" value="NZ_QUNR01000004.1"/>
</dbReference>
<dbReference type="PRINTS" id="PR00095">
    <property type="entry name" value="ANTSNTHASEI"/>
</dbReference>
<evidence type="ECO:0000259" key="1">
    <source>
        <dbReference type="Pfam" id="PF00425"/>
    </source>
</evidence>
<evidence type="ECO:0000259" key="2">
    <source>
        <dbReference type="Pfam" id="PF04715"/>
    </source>
</evidence>
<dbReference type="OrthoDB" id="9803598at2"/>
<reference evidence="3 4" key="1">
    <citation type="submission" date="2018-08" db="EMBL/GenBank/DDBJ databases">
        <title>Genomic Encyclopedia of Type Strains, Phase IV (KMG-IV): sequencing the most valuable type-strain genomes for metagenomic binning, comparative biology and taxonomic classification.</title>
        <authorList>
            <person name="Goeker M."/>
        </authorList>
    </citation>
    <scope>NUCLEOTIDE SEQUENCE [LARGE SCALE GENOMIC DNA]</scope>
    <source>
        <strain evidence="3 4">DSM 26022</strain>
    </source>
</reference>
<dbReference type="InterPro" id="IPR015890">
    <property type="entry name" value="Chorismate_C"/>
</dbReference>
<proteinExistence type="predicted"/>
<dbReference type="GO" id="GO:0046820">
    <property type="term" value="F:4-amino-4-deoxychorismate synthase activity"/>
    <property type="evidence" value="ECO:0007669"/>
    <property type="project" value="TreeGrafter"/>
</dbReference>